<accession>A0A1V4HYH3</accession>
<reference evidence="1 2" key="1">
    <citation type="submission" date="2017-02" db="EMBL/GenBank/DDBJ databases">
        <title>Genome sequence of the nitrite-oxidizing bacterium Nitrobacter vulgaris strain Ab1.</title>
        <authorList>
            <person name="Mellbye B.L."/>
            <person name="Davis E.W."/>
            <person name="Spieck E."/>
            <person name="Chang J.H."/>
            <person name="Bottomley P.J."/>
            <person name="Sayavedra-Soto L.A."/>
        </authorList>
    </citation>
    <scope>NUCLEOTIDE SEQUENCE [LARGE SCALE GENOMIC DNA]</scope>
    <source>
        <strain evidence="1 2">Ab1</strain>
    </source>
</reference>
<keyword evidence="2" id="KW-1185">Reference proteome</keyword>
<protein>
    <submittedName>
        <fullName evidence="1">Uncharacterized protein</fullName>
    </submittedName>
</protein>
<comment type="caution">
    <text evidence="1">The sequence shown here is derived from an EMBL/GenBank/DDBJ whole genome shotgun (WGS) entry which is preliminary data.</text>
</comment>
<organism evidence="1 2">
    <name type="scientific">Nitrobacter vulgaris</name>
    <dbReference type="NCBI Taxonomy" id="29421"/>
    <lineage>
        <taxon>Bacteria</taxon>
        <taxon>Pseudomonadati</taxon>
        <taxon>Pseudomonadota</taxon>
        <taxon>Alphaproteobacteria</taxon>
        <taxon>Hyphomicrobiales</taxon>
        <taxon>Nitrobacteraceae</taxon>
        <taxon>Nitrobacter</taxon>
    </lineage>
</organism>
<gene>
    <name evidence="1" type="ORF">B2M20_08580</name>
</gene>
<dbReference type="STRING" id="29421.B2M20_08580"/>
<evidence type="ECO:0000313" key="2">
    <source>
        <dbReference type="Proteomes" id="UP000189940"/>
    </source>
</evidence>
<evidence type="ECO:0000313" key="1">
    <source>
        <dbReference type="EMBL" id="OPH83038.1"/>
    </source>
</evidence>
<sequence>MDAAAEFGQAAAVLRWFTDMQWLDKRIAIDCLQALAESAGVVDELGHDEVQRRVADAFAPTEMMEFDCDALLVMQWKLADPRDRWRRPGELPENRKTLPAKYRTPQSTVDAFKFIVRTGSADDLAAWLRRHPDDAPALVGLLEAA</sequence>
<dbReference type="EMBL" id="MWPQ01000039">
    <property type="protein sequence ID" value="OPH83038.1"/>
    <property type="molecule type" value="Genomic_DNA"/>
</dbReference>
<dbReference type="Proteomes" id="UP000189940">
    <property type="component" value="Unassembled WGS sequence"/>
</dbReference>
<dbReference type="RefSeq" id="WP_079446637.1">
    <property type="nucleotide sequence ID" value="NZ_MWPQ01000039.1"/>
</dbReference>
<dbReference type="AlphaFoldDB" id="A0A1V4HYH3"/>
<name>A0A1V4HYH3_NITVU</name>
<proteinExistence type="predicted"/>